<feature type="transmembrane region" description="Helical" evidence="9">
    <location>
        <begin position="180"/>
        <end position="198"/>
    </location>
</feature>
<feature type="transmembrane region" description="Helical" evidence="9">
    <location>
        <begin position="419"/>
        <end position="440"/>
    </location>
</feature>
<organism evidence="10 11">
    <name type="scientific">Arcanobacterium bovis</name>
    <dbReference type="NCBI Taxonomy" id="2529275"/>
    <lineage>
        <taxon>Bacteria</taxon>
        <taxon>Bacillati</taxon>
        <taxon>Actinomycetota</taxon>
        <taxon>Actinomycetes</taxon>
        <taxon>Actinomycetales</taxon>
        <taxon>Actinomycetaceae</taxon>
        <taxon>Arcanobacterium</taxon>
    </lineage>
</organism>
<keyword evidence="4 9" id="KW-1003">Cell membrane</keyword>
<dbReference type="Pfam" id="PF01235">
    <property type="entry name" value="Na_Ala_symp"/>
    <property type="match status" value="1"/>
</dbReference>
<evidence type="ECO:0000256" key="8">
    <source>
        <dbReference type="ARBA" id="ARBA00023136"/>
    </source>
</evidence>
<dbReference type="NCBIfam" id="TIGR00835">
    <property type="entry name" value="agcS"/>
    <property type="match status" value="1"/>
</dbReference>
<feature type="transmembrane region" description="Helical" evidence="9">
    <location>
        <begin position="241"/>
        <end position="264"/>
    </location>
</feature>
<reference evidence="10 11" key="1">
    <citation type="submission" date="2019-02" db="EMBL/GenBank/DDBJ databases">
        <title>Arcanobacterium bovis sp. nov., isolated from the milk of a cow with mastitis.</title>
        <authorList>
            <person name="Sammra O."/>
            <person name="Foster G."/>
            <person name="Hassan A."/>
            <person name="Alssahen M."/>
            <person name="Laemmler C."/>
            <person name="Borowiak M."/>
            <person name="Malorny B."/>
            <person name="Abdulmawjood A."/>
        </authorList>
    </citation>
    <scope>NUCLEOTIDE SEQUENCE [LARGE SCALE GENOMIC DNA]</scope>
    <source>
        <strain evidence="10 11">C605018/01/1</strain>
    </source>
</reference>
<keyword evidence="3 9" id="KW-0813">Transport</keyword>
<feature type="transmembrane region" description="Helical" evidence="9">
    <location>
        <begin position="67"/>
        <end position="91"/>
    </location>
</feature>
<sequence>MADAIAAYFGSISDFLYTYIIIALLLCAGVYFTVRTRAVQFSNFGKMVKTIFSSRESRDGGISSFQAFAIGLASRVGTGNIAGVAIALVLGGPGAVFWMWVVALLGMATAFVEATMAQLFKVRWHDGTFRGGPAFYIQRGLGSRKWGVLFAVFLVFSFGISYEMVQANTIAATLKDHYSVSPWITAIVLLVLTGAVVFGGLKRVAKVTEWMAPIMAIVYIAIALAVIVMNLENIVPIMKLIFASAFGLEQGLAGTAGGVVAAMLNGTRRGLFSNEAGEGSAPNAASTAQVSHPVKQGFIQAMGVFVDTILVCSATAFIILNSLGTVYKPGEETSLDGASLTIAAATYELGEWIVPIMVVLILVFCYSSIIGNFAYAEINIDFMTNGKAWGSKVLGGVVVLSVAIGSLSSLNAVWNFADITMAGMAVINLVAIVLLGKWVFGALRDFQADPEKPFVATNNPHMPGELPSDIWVERENAQA</sequence>
<evidence type="ECO:0000256" key="4">
    <source>
        <dbReference type="ARBA" id="ARBA00022475"/>
    </source>
</evidence>
<dbReference type="EMBL" id="SJDT01000002">
    <property type="protein sequence ID" value="TBW22796.1"/>
    <property type="molecule type" value="Genomic_DNA"/>
</dbReference>
<dbReference type="GO" id="GO:0005886">
    <property type="term" value="C:plasma membrane"/>
    <property type="evidence" value="ECO:0007669"/>
    <property type="project" value="UniProtKB-SubCell"/>
</dbReference>
<feature type="transmembrane region" description="Helical" evidence="9">
    <location>
        <begin position="393"/>
        <end position="413"/>
    </location>
</feature>
<feature type="transmembrane region" description="Helical" evidence="9">
    <location>
        <begin position="146"/>
        <end position="165"/>
    </location>
</feature>
<comment type="subcellular location">
    <subcellularLocation>
        <location evidence="1 9">Cell membrane</location>
        <topology evidence="1 9">Multi-pass membrane protein</topology>
    </subcellularLocation>
</comment>
<feature type="transmembrane region" description="Helical" evidence="9">
    <location>
        <begin position="16"/>
        <end position="34"/>
    </location>
</feature>
<dbReference type="FunFam" id="1.20.1740.10:FF:000004">
    <property type="entry name" value="Sodium:alanine symporter family protein"/>
    <property type="match status" value="1"/>
</dbReference>
<dbReference type="InterPro" id="IPR001463">
    <property type="entry name" value="Na/Ala_symport"/>
</dbReference>
<feature type="transmembrane region" description="Helical" evidence="9">
    <location>
        <begin position="352"/>
        <end position="373"/>
    </location>
</feature>
<dbReference type="RefSeq" id="WP_131279805.1">
    <property type="nucleotide sequence ID" value="NZ_JBHSLR010000009.1"/>
</dbReference>
<feature type="transmembrane region" description="Helical" evidence="9">
    <location>
        <begin position="97"/>
        <end position="120"/>
    </location>
</feature>
<comment type="caution">
    <text evidence="10">The sequence shown here is derived from an EMBL/GenBank/DDBJ whole genome shotgun (WGS) entry which is preliminary data.</text>
</comment>
<dbReference type="PANTHER" id="PTHR30330">
    <property type="entry name" value="AGSS FAMILY TRANSPORTER, SODIUM-ALANINE"/>
    <property type="match status" value="1"/>
</dbReference>
<accession>A0A4Q9V140</accession>
<evidence type="ECO:0000256" key="5">
    <source>
        <dbReference type="ARBA" id="ARBA00022692"/>
    </source>
</evidence>
<keyword evidence="5 9" id="KW-0812">Transmembrane</keyword>
<dbReference type="GO" id="GO:0005283">
    <property type="term" value="F:amino acid:sodium symporter activity"/>
    <property type="evidence" value="ECO:0007669"/>
    <property type="project" value="InterPro"/>
</dbReference>
<dbReference type="AlphaFoldDB" id="A0A4Q9V140"/>
<dbReference type="PROSITE" id="PS00873">
    <property type="entry name" value="NA_ALANINE_SYMP"/>
    <property type="match status" value="1"/>
</dbReference>
<evidence type="ECO:0000256" key="6">
    <source>
        <dbReference type="ARBA" id="ARBA00022847"/>
    </source>
</evidence>
<name>A0A4Q9V140_9ACTO</name>
<protein>
    <submittedName>
        <fullName evidence="10">Alanine:cation symporter family protein</fullName>
    </submittedName>
</protein>
<dbReference type="Proteomes" id="UP000293036">
    <property type="component" value="Unassembled WGS sequence"/>
</dbReference>
<dbReference type="Gene3D" id="1.20.1740.10">
    <property type="entry name" value="Amino acid/polyamine transporter I"/>
    <property type="match status" value="1"/>
</dbReference>
<evidence type="ECO:0000256" key="2">
    <source>
        <dbReference type="ARBA" id="ARBA00009261"/>
    </source>
</evidence>
<evidence type="ECO:0000256" key="1">
    <source>
        <dbReference type="ARBA" id="ARBA00004651"/>
    </source>
</evidence>
<evidence type="ECO:0000256" key="7">
    <source>
        <dbReference type="ARBA" id="ARBA00022989"/>
    </source>
</evidence>
<evidence type="ECO:0000313" key="10">
    <source>
        <dbReference type="EMBL" id="TBW22796.1"/>
    </source>
</evidence>
<feature type="transmembrane region" description="Helical" evidence="9">
    <location>
        <begin position="210"/>
        <end position="229"/>
    </location>
</feature>
<evidence type="ECO:0000256" key="9">
    <source>
        <dbReference type="RuleBase" id="RU363064"/>
    </source>
</evidence>
<dbReference type="OrthoDB" id="9806926at2"/>
<dbReference type="PANTHER" id="PTHR30330:SF1">
    <property type="entry name" value="AMINO-ACID CARRIER PROTEIN ALST"/>
    <property type="match status" value="1"/>
</dbReference>
<comment type="similarity">
    <text evidence="2 9">Belongs to the alanine or glycine:cation symporter (AGCS) (TC 2.A.25) family.</text>
</comment>
<evidence type="ECO:0000256" key="3">
    <source>
        <dbReference type="ARBA" id="ARBA00022448"/>
    </source>
</evidence>
<evidence type="ECO:0000313" key="11">
    <source>
        <dbReference type="Proteomes" id="UP000293036"/>
    </source>
</evidence>
<keyword evidence="7 9" id="KW-1133">Transmembrane helix</keyword>
<gene>
    <name evidence="10" type="ORF">EZJ44_02515</name>
</gene>
<dbReference type="PRINTS" id="PR00175">
    <property type="entry name" value="NAALASMPORT"/>
</dbReference>
<proteinExistence type="inferred from homology"/>
<keyword evidence="11" id="KW-1185">Reference proteome</keyword>
<keyword evidence="8 9" id="KW-0472">Membrane</keyword>
<keyword evidence="6 9" id="KW-0769">Symport</keyword>
<feature type="transmembrane region" description="Helical" evidence="9">
    <location>
        <begin position="298"/>
        <end position="320"/>
    </location>
</feature>